<name>W6U1A0_ECHGR</name>
<gene>
    <name evidence="1" type="ORF">EGR_10337</name>
</gene>
<proteinExistence type="predicted"/>
<dbReference type="KEGG" id="egl:EGR_10337"/>
<dbReference type="GeneID" id="36346052"/>
<keyword evidence="2" id="KW-1185">Reference proteome</keyword>
<dbReference type="CTD" id="36346052"/>
<comment type="caution">
    <text evidence="1">The sequence shown here is derived from an EMBL/GenBank/DDBJ whole genome shotgun (WGS) entry which is preliminary data.</text>
</comment>
<protein>
    <submittedName>
        <fullName evidence="1">Uncharacterized protein</fullName>
    </submittedName>
</protein>
<dbReference type="Proteomes" id="UP000019149">
    <property type="component" value="Unassembled WGS sequence"/>
</dbReference>
<organism evidence="1 2">
    <name type="scientific">Echinococcus granulosus</name>
    <name type="common">Hydatid tapeworm</name>
    <dbReference type="NCBI Taxonomy" id="6210"/>
    <lineage>
        <taxon>Eukaryota</taxon>
        <taxon>Metazoa</taxon>
        <taxon>Spiralia</taxon>
        <taxon>Lophotrochozoa</taxon>
        <taxon>Platyhelminthes</taxon>
        <taxon>Cestoda</taxon>
        <taxon>Eucestoda</taxon>
        <taxon>Cyclophyllidea</taxon>
        <taxon>Taeniidae</taxon>
        <taxon>Echinococcus</taxon>
        <taxon>Echinococcus granulosus group</taxon>
    </lineage>
</organism>
<dbReference type="RefSeq" id="XP_024346004.1">
    <property type="nucleotide sequence ID" value="XM_024499586.1"/>
</dbReference>
<accession>W6U1A0</accession>
<dbReference type="AlphaFoldDB" id="W6U1A0"/>
<evidence type="ECO:0000313" key="1">
    <source>
        <dbReference type="EMBL" id="EUB54808.1"/>
    </source>
</evidence>
<reference evidence="1 2" key="1">
    <citation type="journal article" date="2013" name="Nat. Genet.">
        <title>The genome of the hydatid tapeworm Echinococcus granulosus.</title>
        <authorList>
            <person name="Zheng H."/>
            <person name="Zhang W."/>
            <person name="Zhang L."/>
            <person name="Zhang Z."/>
            <person name="Li J."/>
            <person name="Lu G."/>
            <person name="Zhu Y."/>
            <person name="Wang Y."/>
            <person name="Huang Y."/>
            <person name="Liu J."/>
            <person name="Kang H."/>
            <person name="Chen J."/>
            <person name="Wang L."/>
            <person name="Chen A."/>
            <person name="Yu S."/>
            <person name="Gao Z."/>
            <person name="Jin L."/>
            <person name="Gu W."/>
            <person name="Wang Z."/>
            <person name="Zhao L."/>
            <person name="Shi B."/>
            <person name="Wen H."/>
            <person name="Lin R."/>
            <person name="Jones M.K."/>
            <person name="Brejova B."/>
            <person name="Vinar T."/>
            <person name="Zhao G."/>
            <person name="McManus D.P."/>
            <person name="Chen Z."/>
            <person name="Zhou Y."/>
            <person name="Wang S."/>
        </authorList>
    </citation>
    <scope>NUCLEOTIDE SEQUENCE [LARGE SCALE GENOMIC DNA]</scope>
</reference>
<evidence type="ECO:0000313" key="2">
    <source>
        <dbReference type="Proteomes" id="UP000019149"/>
    </source>
</evidence>
<dbReference type="EMBL" id="APAU02000210">
    <property type="protein sequence ID" value="EUB54808.1"/>
    <property type="molecule type" value="Genomic_DNA"/>
</dbReference>
<sequence>MSLRTQRFLSLSQTIPSKLTLPSSWWCQHLCNLHHISSSDICRLAKRSLFLALMKRILPFLYPGKCKRKVKIDETTANDHSTSYRRIECRHRRRQKKSLKCKVDSTCQVKCTLQRVKKISNAAASFALQIYSIEFLFSKIRIRFYVTIVGTGCVYSDARNMKKCSRTSPSKSSHVVTKLHAHQSKSTCDFAYTICVASTPK</sequence>